<name>A0A8X6Y5A3_9ARAC</name>
<dbReference type="Proteomes" id="UP000886998">
    <property type="component" value="Unassembled WGS sequence"/>
</dbReference>
<evidence type="ECO:0000313" key="3">
    <source>
        <dbReference type="Proteomes" id="UP000886998"/>
    </source>
</evidence>
<protein>
    <submittedName>
        <fullName evidence="2">Uncharacterized protein</fullName>
    </submittedName>
</protein>
<keyword evidence="1" id="KW-1133">Transmembrane helix</keyword>
<keyword evidence="3" id="KW-1185">Reference proteome</keyword>
<sequence length="100" mass="11838">MYPIWTSNDVDLLLLRLSSGSWRPCLDCRQCLKLSGILNWSLLDRIGHSWACTVLPKDRELTYLVRCPLFRSLYWLDLPGWIWLDWSGLSLAGLAWYFWM</sequence>
<keyword evidence="1" id="KW-0472">Membrane</keyword>
<dbReference type="AlphaFoldDB" id="A0A8X6Y5A3"/>
<gene>
    <name evidence="2" type="ORF">TNIN_276151</name>
</gene>
<keyword evidence="1" id="KW-0812">Transmembrane</keyword>
<reference evidence="2" key="1">
    <citation type="submission" date="2020-08" db="EMBL/GenBank/DDBJ databases">
        <title>Multicomponent nature underlies the extraordinary mechanical properties of spider dragline silk.</title>
        <authorList>
            <person name="Kono N."/>
            <person name="Nakamura H."/>
            <person name="Mori M."/>
            <person name="Yoshida Y."/>
            <person name="Ohtoshi R."/>
            <person name="Malay A.D."/>
            <person name="Moran D.A.P."/>
            <person name="Tomita M."/>
            <person name="Numata K."/>
            <person name="Arakawa K."/>
        </authorList>
    </citation>
    <scope>NUCLEOTIDE SEQUENCE</scope>
</reference>
<proteinExistence type="predicted"/>
<comment type="caution">
    <text evidence="2">The sequence shown here is derived from an EMBL/GenBank/DDBJ whole genome shotgun (WGS) entry which is preliminary data.</text>
</comment>
<evidence type="ECO:0000256" key="1">
    <source>
        <dbReference type="SAM" id="Phobius"/>
    </source>
</evidence>
<dbReference type="EMBL" id="BMAV01015971">
    <property type="protein sequence ID" value="GFY66326.1"/>
    <property type="molecule type" value="Genomic_DNA"/>
</dbReference>
<evidence type="ECO:0000313" key="2">
    <source>
        <dbReference type="EMBL" id="GFY66326.1"/>
    </source>
</evidence>
<accession>A0A8X6Y5A3</accession>
<feature type="transmembrane region" description="Helical" evidence="1">
    <location>
        <begin position="80"/>
        <end position="99"/>
    </location>
</feature>
<organism evidence="2 3">
    <name type="scientific">Trichonephila inaurata madagascariensis</name>
    <dbReference type="NCBI Taxonomy" id="2747483"/>
    <lineage>
        <taxon>Eukaryota</taxon>
        <taxon>Metazoa</taxon>
        <taxon>Ecdysozoa</taxon>
        <taxon>Arthropoda</taxon>
        <taxon>Chelicerata</taxon>
        <taxon>Arachnida</taxon>
        <taxon>Araneae</taxon>
        <taxon>Araneomorphae</taxon>
        <taxon>Entelegynae</taxon>
        <taxon>Araneoidea</taxon>
        <taxon>Nephilidae</taxon>
        <taxon>Trichonephila</taxon>
        <taxon>Trichonephila inaurata</taxon>
    </lineage>
</organism>